<dbReference type="KEGG" id="pce:PECL_1002"/>
<evidence type="ECO:0000256" key="2">
    <source>
        <dbReference type="SAM" id="Phobius"/>
    </source>
</evidence>
<dbReference type="EMBL" id="CP003137">
    <property type="protein sequence ID" value="AEV95270.1"/>
    <property type="molecule type" value="Genomic_DNA"/>
</dbReference>
<dbReference type="AlphaFoldDB" id="G8PDD5"/>
<proteinExistence type="predicted"/>
<evidence type="ECO:0000313" key="4">
    <source>
        <dbReference type="Proteomes" id="UP000005444"/>
    </source>
</evidence>
<protein>
    <submittedName>
        <fullName evidence="3">Uncharacterized protein</fullName>
    </submittedName>
</protein>
<name>G8PDD5_PEDCP</name>
<evidence type="ECO:0000256" key="1">
    <source>
        <dbReference type="SAM" id="MobiDB-lite"/>
    </source>
</evidence>
<dbReference type="Proteomes" id="UP000005444">
    <property type="component" value="Chromosome"/>
</dbReference>
<gene>
    <name evidence="3" type="ordered locus">PECL_1002</name>
</gene>
<feature type="region of interest" description="Disordered" evidence="1">
    <location>
        <begin position="84"/>
        <end position="106"/>
    </location>
</feature>
<dbReference type="STRING" id="701521.PECL_1002"/>
<reference evidence="3 4" key="1">
    <citation type="journal article" date="2012" name="J. Bacteriol.">
        <title>Complete Genome Sequence of the Beer Spoilage Organism Pediococcus claussenii ATCC BAA-344T.</title>
        <authorList>
            <person name="Pittet V."/>
            <person name="Abegunde T."/>
            <person name="Marfleet T."/>
            <person name="Haakensen M."/>
            <person name="Morrow K."/>
            <person name="Jayaprakash T."/>
            <person name="Schroeder K."/>
            <person name="Trost B."/>
            <person name="Byrns S."/>
            <person name="Bergsveinson J."/>
            <person name="Kusalik A."/>
            <person name="Ziola B."/>
        </authorList>
    </citation>
    <scope>NUCLEOTIDE SEQUENCE [LARGE SCALE GENOMIC DNA]</scope>
    <source>
        <strain evidence="3 4">ATCC BAA-344</strain>
    </source>
</reference>
<feature type="transmembrane region" description="Helical" evidence="2">
    <location>
        <begin position="38"/>
        <end position="57"/>
    </location>
</feature>
<feature type="transmembrane region" description="Helical" evidence="2">
    <location>
        <begin position="12"/>
        <end position="32"/>
    </location>
</feature>
<keyword evidence="2" id="KW-1133">Transmembrane helix</keyword>
<sequence length="211" mass="23320">MVKNDKEKRMLYLAIILGIAFILLLFRVAMVITNRENPLLTILLTLLVGAGLLYSSLQVPKALKQGDHQSAQVDSTSADSLTNKLPLNQLTDNSSSQSEAKQELSENSILNSVRESYKSIGKVSFDGSTKTYSLLPTASSFVKPLRQIIANPNQANEANFDQMVTNFKTTSKSIENDLGKGYTLQLLNPDKANQKLLAVKDQNVTYNFFSK</sequence>
<accession>G8PDD5</accession>
<keyword evidence="2" id="KW-0812">Transmembrane</keyword>
<evidence type="ECO:0000313" key="3">
    <source>
        <dbReference type="EMBL" id="AEV95270.1"/>
    </source>
</evidence>
<organism evidence="3 4">
    <name type="scientific">Pediococcus claussenii (strain ATCC BAA-344 / DSM 14800 / JCM 18046 / KCTC 3811 / LMG 21948 / P06)</name>
    <dbReference type="NCBI Taxonomy" id="701521"/>
    <lineage>
        <taxon>Bacteria</taxon>
        <taxon>Bacillati</taxon>
        <taxon>Bacillota</taxon>
        <taxon>Bacilli</taxon>
        <taxon>Lactobacillales</taxon>
        <taxon>Lactobacillaceae</taxon>
        <taxon>Pediococcus</taxon>
    </lineage>
</organism>
<keyword evidence="4" id="KW-1185">Reference proteome</keyword>
<dbReference type="eggNOG" id="ENOG502ZGUY">
    <property type="taxonomic scope" value="Bacteria"/>
</dbReference>
<dbReference type="HOGENOM" id="CLU_115364_0_0_9"/>
<dbReference type="PATRIC" id="fig|701521.8.peg.949"/>
<keyword evidence="2" id="KW-0472">Membrane</keyword>